<feature type="compositionally biased region" description="Low complexity" evidence="1">
    <location>
        <begin position="1"/>
        <end position="17"/>
    </location>
</feature>
<name>A0ABU6FA14_9ACTN</name>
<protein>
    <recommendedName>
        <fullName evidence="4">Lactonase family protein</fullName>
    </recommendedName>
</protein>
<organism evidence="2 3">
    <name type="scientific">Streptomyces endophyticus</name>
    <dbReference type="NCBI Taxonomy" id="714166"/>
    <lineage>
        <taxon>Bacteria</taxon>
        <taxon>Bacillati</taxon>
        <taxon>Actinomycetota</taxon>
        <taxon>Actinomycetes</taxon>
        <taxon>Kitasatosporales</taxon>
        <taxon>Streptomycetaceae</taxon>
        <taxon>Streptomyces</taxon>
    </lineage>
</organism>
<evidence type="ECO:0000256" key="1">
    <source>
        <dbReference type="SAM" id="MobiDB-lite"/>
    </source>
</evidence>
<dbReference type="Proteomes" id="UP001354931">
    <property type="component" value="Unassembled WGS sequence"/>
</dbReference>
<evidence type="ECO:0008006" key="4">
    <source>
        <dbReference type="Google" id="ProtNLM"/>
    </source>
</evidence>
<dbReference type="RefSeq" id="WP_326019847.1">
    <property type="nucleotide sequence ID" value="NZ_JAOZYC010000137.1"/>
</dbReference>
<keyword evidence="3" id="KW-1185">Reference proteome</keyword>
<reference evidence="2 3" key="1">
    <citation type="submission" date="2022-10" db="EMBL/GenBank/DDBJ databases">
        <authorList>
            <person name="Xie J."/>
            <person name="Shen N."/>
        </authorList>
    </citation>
    <scope>NUCLEOTIDE SEQUENCE [LARGE SCALE GENOMIC DNA]</scope>
    <source>
        <strain evidence="2 3">YIM65594</strain>
    </source>
</reference>
<comment type="caution">
    <text evidence="2">The sequence shown here is derived from an EMBL/GenBank/DDBJ whole genome shotgun (WGS) entry which is preliminary data.</text>
</comment>
<evidence type="ECO:0000313" key="3">
    <source>
        <dbReference type="Proteomes" id="UP001354931"/>
    </source>
</evidence>
<gene>
    <name evidence="2" type="ORF">OKJ99_25530</name>
</gene>
<evidence type="ECO:0000313" key="2">
    <source>
        <dbReference type="EMBL" id="MEB8340866.1"/>
    </source>
</evidence>
<feature type="compositionally biased region" description="Basic and acidic residues" evidence="1">
    <location>
        <begin position="50"/>
        <end position="61"/>
    </location>
</feature>
<proteinExistence type="predicted"/>
<sequence length="61" mass="6089">MRGDASSAPPAPGSSEPRLLPTGDGPLSIALSANGRTAHVLDKSATGPGGEDHVTRIDVAR</sequence>
<accession>A0ABU6FA14</accession>
<dbReference type="EMBL" id="JAOZYC010000137">
    <property type="protein sequence ID" value="MEB8340866.1"/>
    <property type="molecule type" value="Genomic_DNA"/>
</dbReference>
<feature type="region of interest" description="Disordered" evidence="1">
    <location>
        <begin position="1"/>
        <end position="61"/>
    </location>
</feature>